<organism evidence="2 3">
    <name type="scientific">Araneus ventricosus</name>
    <name type="common">Orbweaver spider</name>
    <name type="synonym">Epeira ventricosa</name>
    <dbReference type="NCBI Taxonomy" id="182803"/>
    <lineage>
        <taxon>Eukaryota</taxon>
        <taxon>Metazoa</taxon>
        <taxon>Ecdysozoa</taxon>
        <taxon>Arthropoda</taxon>
        <taxon>Chelicerata</taxon>
        <taxon>Arachnida</taxon>
        <taxon>Araneae</taxon>
        <taxon>Araneomorphae</taxon>
        <taxon>Entelegynae</taxon>
        <taxon>Araneoidea</taxon>
        <taxon>Araneidae</taxon>
        <taxon>Araneus</taxon>
    </lineage>
</organism>
<name>A0A4Y2J785_ARAVE</name>
<protein>
    <submittedName>
        <fullName evidence="2">Uncharacterized protein</fullName>
    </submittedName>
</protein>
<evidence type="ECO:0000256" key="1">
    <source>
        <dbReference type="SAM" id="MobiDB-lite"/>
    </source>
</evidence>
<feature type="compositionally biased region" description="Basic and acidic residues" evidence="1">
    <location>
        <begin position="85"/>
        <end position="95"/>
    </location>
</feature>
<proteinExistence type="predicted"/>
<evidence type="ECO:0000313" key="3">
    <source>
        <dbReference type="Proteomes" id="UP000499080"/>
    </source>
</evidence>
<dbReference type="AlphaFoldDB" id="A0A4Y2J785"/>
<sequence>MLPRLPHICGTFTSVPIHFFGTKDVKPFLECEVPMRSFVHVGKIWISKVVGFSFIPFEHKSEIRFFEACDKSPGWRERCGGGMCESERGGKDALSKKGKSPFRGTGLWME</sequence>
<gene>
    <name evidence="2" type="ORF">AVEN_109368_1</name>
</gene>
<dbReference type="EMBL" id="BGPR01003205">
    <property type="protein sequence ID" value="GBM85066.1"/>
    <property type="molecule type" value="Genomic_DNA"/>
</dbReference>
<feature type="region of interest" description="Disordered" evidence="1">
    <location>
        <begin position="85"/>
        <end position="110"/>
    </location>
</feature>
<accession>A0A4Y2J785</accession>
<reference evidence="2 3" key="1">
    <citation type="journal article" date="2019" name="Sci. Rep.">
        <title>Orb-weaving spider Araneus ventricosus genome elucidates the spidroin gene catalogue.</title>
        <authorList>
            <person name="Kono N."/>
            <person name="Nakamura H."/>
            <person name="Ohtoshi R."/>
            <person name="Moran D.A.P."/>
            <person name="Shinohara A."/>
            <person name="Yoshida Y."/>
            <person name="Fujiwara M."/>
            <person name="Mori M."/>
            <person name="Tomita M."/>
            <person name="Arakawa K."/>
        </authorList>
    </citation>
    <scope>NUCLEOTIDE SEQUENCE [LARGE SCALE GENOMIC DNA]</scope>
</reference>
<keyword evidence="3" id="KW-1185">Reference proteome</keyword>
<dbReference type="Proteomes" id="UP000499080">
    <property type="component" value="Unassembled WGS sequence"/>
</dbReference>
<evidence type="ECO:0000313" key="2">
    <source>
        <dbReference type="EMBL" id="GBM85066.1"/>
    </source>
</evidence>
<comment type="caution">
    <text evidence="2">The sequence shown here is derived from an EMBL/GenBank/DDBJ whole genome shotgun (WGS) entry which is preliminary data.</text>
</comment>